<evidence type="ECO:0000256" key="8">
    <source>
        <dbReference type="ARBA" id="ARBA00023136"/>
    </source>
</evidence>
<evidence type="ECO:0000256" key="2">
    <source>
        <dbReference type="ARBA" id="ARBA00022448"/>
    </source>
</evidence>
<dbReference type="EC" id="7.1.3.1" evidence="9"/>
<organism evidence="12 13">
    <name type="scientific">Lysobacter antibioticus</name>
    <dbReference type="NCBI Taxonomy" id="84531"/>
    <lineage>
        <taxon>Bacteria</taxon>
        <taxon>Pseudomonadati</taxon>
        <taxon>Pseudomonadota</taxon>
        <taxon>Gammaproteobacteria</taxon>
        <taxon>Lysobacterales</taxon>
        <taxon>Lysobacteraceae</taxon>
        <taxon>Lysobacter</taxon>
    </lineage>
</organism>
<feature type="transmembrane region" description="Helical" evidence="9">
    <location>
        <begin position="116"/>
        <end position="141"/>
    </location>
</feature>
<dbReference type="eggNOG" id="COG2885">
    <property type="taxonomic scope" value="Bacteria"/>
</dbReference>
<dbReference type="GO" id="GO:0012505">
    <property type="term" value="C:endomembrane system"/>
    <property type="evidence" value="ECO:0007669"/>
    <property type="project" value="UniProtKB-SubCell"/>
</dbReference>
<accession>A0A0S2FFR5</accession>
<evidence type="ECO:0000256" key="9">
    <source>
        <dbReference type="HAMAP-Rule" id="MF_01129"/>
    </source>
</evidence>
<keyword evidence="9" id="KW-0375">Hydrogen ion transport</keyword>
<dbReference type="GO" id="GO:0004427">
    <property type="term" value="F:inorganic diphosphate phosphatase activity"/>
    <property type="evidence" value="ECO:0007669"/>
    <property type="project" value="UniProtKB-UniRule"/>
</dbReference>
<gene>
    <name evidence="9" type="primary">hppA</name>
    <name evidence="12" type="ORF">LA76x_4227</name>
</gene>
<comment type="similarity">
    <text evidence="9">Belongs to the H(+)-translocating pyrophosphatase (TC 3.A.10) family. K(+)-insensitive subfamily.</text>
</comment>
<dbReference type="Pfam" id="PF00691">
    <property type="entry name" value="OmpA"/>
    <property type="match status" value="1"/>
</dbReference>
<evidence type="ECO:0000256" key="10">
    <source>
        <dbReference type="SAM" id="MobiDB-lite"/>
    </source>
</evidence>
<dbReference type="NCBIfam" id="TIGR01104">
    <property type="entry name" value="V_PPase"/>
    <property type="match status" value="1"/>
</dbReference>
<keyword evidence="13" id="KW-1185">Reference proteome</keyword>
<feature type="transmembrane region" description="Helical" evidence="9">
    <location>
        <begin position="392"/>
        <end position="413"/>
    </location>
</feature>
<keyword evidence="7 9" id="KW-0406">Ion transport</keyword>
<feature type="transmembrane region" description="Helical" evidence="9">
    <location>
        <begin position="253"/>
        <end position="273"/>
    </location>
</feature>
<dbReference type="GO" id="GO:0000287">
    <property type="term" value="F:magnesium ion binding"/>
    <property type="evidence" value="ECO:0007669"/>
    <property type="project" value="UniProtKB-UniRule"/>
</dbReference>
<dbReference type="PROSITE" id="PS51123">
    <property type="entry name" value="OMPA_2"/>
    <property type="match status" value="1"/>
</dbReference>
<dbReference type="KEGG" id="lab:LA76x_4227"/>
<dbReference type="Proteomes" id="UP000060787">
    <property type="component" value="Chromosome"/>
</dbReference>
<dbReference type="eggNOG" id="COG3808">
    <property type="taxonomic scope" value="Bacteria"/>
</dbReference>
<feature type="transmembrane region" description="Helical" evidence="9">
    <location>
        <begin position="153"/>
        <end position="171"/>
    </location>
</feature>
<dbReference type="PANTHER" id="PTHR31998">
    <property type="entry name" value="K(+)-INSENSITIVE PYROPHOSPHATE-ENERGIZED PROTON PUMP"/>
    <property type="match status" value="1"/>
</dbReference>
<feature type="transmembrane region" description="Helical" evidence="9">
    <location>
        <begin position="285"/>
        <end position="304"/>
    </location>
</feature>
<feature type="transmembrane region" description="Helical" evidence="9">
    <location>
        <begin position="51"/>
        <end position="69"/>
    </location>
</feature>
<comment type="function">
    <text evidence="9">Proton pump that utilizes the energy of pyrophosphate hydrolysis as the driving force for proton movement across the membrane. Generates a proton motive force.</text>
</comment>
<evidence type="ECO:0000256" key="7">
    <source>
        <dbReference type="ARBA" id="ARBA00023065"/>
    </source>
</evidence>
<comment type="catalytic activity">
    <reaction evidence="9">
        <text>diphosphate + H2O + H(+)(in) = 2 phosphate + 2 H(+)(out)</text>
        <dbReference type="Rhea" id="RHEA:13973"/>
        <dbReference type="ChEBI" id="CHEBI:15377"/>
        <dbReference type="ChEBI" id="CHEBI:15378"/>
        <dbReference type="ChEBI" id="CHEBI:33019"/>
        <dbReference type="ChEBI" id="CHEBI:43474"/>
        <dbReference type="EC" id="7.1.3.1"/>
    </reaction>
</comment>
<dbReference type="GO" id="GO:0005886">
    <property type="term" value="C:plasma membrane"/>
    <property type="evidence" value="ECO:0007669"/>
    <property type="project" value="UniProtKB-SubCell"/>
</dbReference>
<comment type="subunit">
    <text evidence="9">Homodimer.</text>
</comment>
<dbReference type="NCBIfam" id="NF001960">
    <property type="entry name" value="PRK00733.3-5"/>
    <property type="match status" value="1"/>
</dbReference>
<name>A0A0S2FFR5_LYSAN</name>
<proteinExistence type="inferred from homology"/>
<feature type="transmembrane region" description="Helical" evidence="9">
    <location>
        <begin position="562"/>
        <end position="581"/>
    </location>
</feature>
<dbReference type="PIRSF" id="PIRSF001265">
    <property type="entry name" value="H+-PPase"/>
    <property type="match status" value="1"/>
</dbReference>
<comment type="subcellular location">
    <subcellularLocation>
        <location evidence="9">Cell membrane</location>
        <topology evidence="9">Multi-pass membrane protein</topology>
    </subcellularLocation>
    <subcellularLocation>
        <location evidence="1">Endomembrane system</location>
        <topology evidence="1">Multi-pass membrane protein</topology>
    </subcellularLocation>
</comment>
<dbReference type="HAMAP" id="MF_01129">
    <property type="entry name" value="PPase_energized_pump"/>
    <property type="match status" value="1"/>
</dbReference>
<feature type="transmembrane region" description="Helical" evidence="9">
    <location>
        <begin position="493"/>
        <end position="510"/>
    </location>
</feature>
<dbReference type="Pfam" id="PF03030">
    <property type="entry name" value="H_PPase"/>
    <property type="match status" value="1"/>
</dbReference>
<evidence type="ECO:0000256" key="4">
    <source>
        <dbReference type="ARBA" id="ARBA00022842"/>
    </source>
</evidence>
<dbReference type="InterPro" id="IPR036737">
    <property type="entry name" value="OmpA-like_sf"/>
</dbReference>
<dbReference type="EMBL" id="CP011129">
    <property type="protein sequence ID" value="ALN82338.1"/>
    <property type="molecule type" value="Genomic_DNA"/>
</dbReference>
<keyword evidence="4 9" id="KW-0460">Magnesium</keyword>
<dbReference type="NCBIfam" id="NF001953">
    <property type="entry name" value="PRK00733.2-1"/>
    <property type="match status" value="1"/>
</dbReference>
<dbReference type="CDD" id="cd07185">
    <property type="entry name" value="OmpA_C-like"/>
    <property type="match status" value="1"/>
</dbReference>
<feature type="site" description="Determinant of potassium independence" evidence="9">
    <location>
        <position position="451"/>
    </location>
</feature>
<feature type="compositionally biased region" description="Basic and acidic residues" evidence="10">
    <location>
        <begin position="800"/>
        <end position="813"/>
    </location>
</feature>
<protein>
    <recommendedName>
        <fullName evidence="9">K(+)-insensitive pyrophosphate-energized proton pump</fullName>
        <ecNumber evidence="9">7.1.3.1</ecNumber>
    </recommendedName>
    <alternativeName>
        <fullName evidence="9">Membrane-bound proton-translocating pyrophosphatase</fullName>
    </alternativeName>
    <alternativeName>
        <fullName evidence="9">Pyrophosphate-energized inorganic pyrophosphatase</fullName>
        <shortName evidence="9">H(+)-PPase</shortName>
    </alternativeName>
</protein>
<feature type="transmembrane region" description="Helical" evidence="9">
    <location>
        <begin position="456"/>
        <end position="473"/>
    </location>
</feature>
<dbReference type="Gene3D" id="3.30.1330.60">
    <property type="entry name" value="OmpA-like domain"/>
    <property type="match status" value="1"/>
</dbReference>
<keyword evidence="9" id="KW-1003">Cell membrane</keyword>
<feature type="transmembrane region" description="Helical" evidence="9">
    <location>
        <begin position="587"/>
        <end position="610"/>
    </location>
</feature>
<evidence type="ECO:0000313" key="12">
    <source>
        <dbReference type="EMBL" id="ALN82338.1"/>
    </source>
</evidence>
<dbReference type="STRING" id="84531.LA76x_4227"/>
<keyword evidence="8 9" id="KW-0472">Membrane</keyword>
<reference evidence="12 13" key="1">
    <citation type="journal article" date="2015" name="BMC Genomics">
        <title>Comparative genomics and metabolic profiling of the genus Lysobacter.</title>
        <authorList>
            <person name="de Bruijn I."/>
            <person name="Cheng X."/>
            <person name="de Jager V."/>
            <person name="Exposito R.G."/>
            <person name="Watrous J."/>
            <person name="Patel N."/>
            <person name="Postma J."/>
            <person name="Dorrestein P.C."/>
            <person name="Kobayashi D."/>
            <person name="Raaijmakers J.M."/>
        </authorList>
    </citation>
    <scope>NUCLEOTIDE SEQUENCE [LARGE SCALE GENOMIC DNA]</scope>
    <source>
        <strain evidence="12 13">76</strain>
    </source>
</reference>
<feature type="transmembrane region" description="Helical" evidence="9">
    <location>
        <begin position="316"/>
        <end position="340"/>
    </location>
</feature>
<comment type="caution">
    <text evidence="9">Lacks conserved residue(s) required for the propagation of feature annotation.</text>
</comment>
<keyword evidence="6 9" id="KW-1133">Transmembrane helix</keyword>
<dbReference type="PATRIC" id="fig|84531.8.peg.4230"/>
<dbReference type="GO" id="GO:0009678">
    <property type="term" value="F:diphosphate hydrolysis-driven proton transmembrane transporter activity"/>
    <property type="evidence" value="ECO:0007669"/>
    <property type="project" value="UniProtKB-UniRule"/>
</dbReference>
<keyword evidence="5 9" id="KW-1278">Translocase</keyword>
<feature type="transmembrane region" description="Helical" evidence="9">
    <location>
        <begin position="229"/>
        <end position="247"/>
    </location>
</feature>
<evidence type="ECO:0000259" key="11">
    <source>
        <dbReference type="PROSITE" id="PS51123"/>
    </source>
</evidence>
<feature type="region of interest" description="Disordered" evidence="10">
    <location>
        <begin position="794"/>
        <end position="813"/>
    </location>
</feature>
<feature type="domain" description="OmpA-like" evidence="11">
    <location>
        <begin position="705"/>
        <end position="813"/>
    </location>
</feature>
<sequence>MTLALGCAVIAILYGIVSARWISAQPAGNERMQEIAGAIQEGARAYLNRQYMTIGIAGAVLFVLIWFALGGPTAIGFLLGAVLSGAAGYIGMNVSVRANVRTAEAARKGIGPAMDVAFRGGAITGMLVVGLGLLGVAGYWLALAKLGVTGEKALHALVGLAFGSSLISIFARLGGGIFTKGADVGADLVGKVEAGIPEDDPRNPAVIADNVGDNVGDCAGMAADLFETYAVTVIATMLLGSLMASTVGANGVLYPLVLGGVSIIASIIGAFFVKVKAGGSIMGALYKGVIVSAVLAAIAFYPITTELMRDASHGAMNLYGCALIGLILTGAIVWITEYYTGTQYAPVKHVAAASTTGHGTNIIAGLGVSMKSTALPVIAVCVAIWGSHALGGLYGIAIAATSMLSMAGMIVALDAYGPITDNAGGIAEMAELPSDVRAVTDPLDAVGNTTKAVTKGYAIGSAALAALVLFADYTHNLQAAHPGIVFNFDLSDHMVIIGLLIGGLIPYLFGAMAMEAVGRAAGAVVEEVRRQFRDIPGIMEGTGKPQYDRAVDMLTKSAIKEMIVPSLLPVAVPVVVGLLLGPKALGGLLIGTIVTGLFVAISMTTGGGAWDNAKKYIEDGHHGGKGSEAHKAAVTGDTVGDPYKDTAGPAINPLIKIINIVALLLVPLLPVSAVGESARHGAADSAAVASAAVKGEDVIDDQSFFEVADYKHEAKLYFDVGTAQLPANIADDLKGVLLVLNAQQDKKLRISGFHDETGSTATNAEVSKQRAQAVQQWFESQGIAAERIVLDKPAVTTGDGKPEEARRVEVKVE</sequence>
<comment type="cofactor">
    <cofactor evidence="9">
        <name>Mg(2+)</name>
        <dbReference type="ChEBI" id="CHEBI:18420"/>
    </cofactor>
</comment>
<keyword evidence="3 9" id="KW-0812">Transmembrane</keyword>
<evidence type="ECO:0000313" key="13">
    <source>
        <dbReference type="Proteomes" id="UP000060787"/>
    </source>
</evidence>
<evidence type="ECO:0000256" key="6">
    <source>
        <dbReference type="ARBA" id="ARBA00022989"/>
    </source>
</evidence>
<evidence type="ECO:0000256" key="3">
    <source>
        <dbReference type="ARBA" id="ARBA00022692"/>
    </source>
</evidence>
<dbReference type="NCBIfam" id="NF001951">
    <property type="entry name" value="PRK00733.1-2"/>
    <property type="match status" value="1"/>
</dbReference>
<keyword evidence="12" id="KW-0378">Hydrolase</keyword>
<evidence type="ECO:0000256" key="1">
    <source>
        <dbReference type="ARBA" id="ARBA00004127"/>
    </source>
</evidence>
<dbReference type="SUPFAM" id="SSF103088">
    <property type="entry name" value="OmpA-like"/>
    <property type="match status" value="1"/>
</dbReference>
<evidence type="ECO:0000256" key="5">
    <source>
        <dbReference type="ARBA" id="ARBA00022967"/>
    </source>
</evidence>
<keyword evidence="2 9" id="KW-0813">Transport</keyword>
<dbReference type="InterPro" id="IPR004131">
    <property type="entry name" value="PPase-energised_H-pump"/>
</dbReference>
<dbReference type="InterPro" id="IPR006665">
    <property type="entry name" value="OmpA-like"/>
</dbReference>
<feature type="transmembrane region" description="Helical" evidence="9">
    <location>
        <begin position="75"/>
        <end position="96"/>
    </location>
</feature>
<feature type="transmembrane region" description="Helical" evidence="9">
    <location>
        <begin position="361"/>
        <end position="386"/>
    </location>
</feature>
<dbReference type="AlphaFoldDB" id="A0A0S2FFR5"/>